<feature type="compositionally biased region" description="Acidic residues" evidence="1">
    <location>
        <begin position="54"/>
        <end position="65"/>
    </location>
</feature>
<protein>
    <submittedName>
        <fullName evidence="2">Uncharacterized protein</fullName>
    </submittedName>
</protein>
<feature type="compositionally biased region" description="Basic residues" evidence="1">
    <location>
        <begin position="585"/>
        <end position="608"/>
    </location>
</feature>
<accession>A0A9W7DVC6</accession>
<feature type="compositionally biased region" description="Polar residues" evidence="1">
    <location>
        <begin position="33"/>
        <end position="49"/>
    </location>
</feature>
<sequence length="998" mass="107193">MPDCELPSGPNESTNVSASFDKARIEEALETGLANNTSMASRGATNKKSAASDYESDDGMQEEEDQLHNLNFLGKNDVSYSSLGNVIAGTEEEEGEVEEKVEAVGNNNNDDSVLTYETYNVSVDQAVQAEAASPPSSSPSTSPPPSPPSSPATSPTSSPFPKSIHTSSASRRQSAPEAIKQLAAVLHMDIDLDGEGFEVVDDDNDHEDDGEAHGTIDFDRASNSSDGDMLGGSSITASELAENQLICGWNELERLDKSVEGESVTIRVKVREGMETDKTDDSIQLDPQSYKDLADLLRRAELSHKLSREVIDKQSPASSRRASADTPISECGSADTPIRSPRNMKSTRRQKKIYEDDWGSEEDEQEERGASRKIKFSSIHSAHAQELLMFLKGKTSAPPGAVSVSDNSSTASSFAMHNSPTRELRIEMKGLGGVVERDANSASVSPPHSAASTVVEDDLEVMEVVGSGRKKLVERSNSGNELVVVESKRSKRNRIRKEKEQLAGLKSVKFDKVAFEKEGESDEAKEESKAPTKPIATKFTKIGEMVIDRNPYGDLEGPESAFVPVERDEEATSGSSGSVSGSGKKEKKKRSTQTPKKGKKGSGKKKARGGSAVKAKVEDNYDDVFVKISLIAKYKAKLVGLVMLLLATLGLYVGGFHENAVGEAGVVGRGGEAGEILVGILYPAPGKIMASKEDVISFEMDGASIVPGEKLDLEILLDGSMHLTSQIVIPDDALNGHLDGSLSLDTMKIERDAFGAGSHNVTIACRTGDKKGVGTSVFLYMPEEGEDGRVEGQTGEGGGRGLEGGEENQEAVEFDKASVKVGITQPERHSVVNGDTLVIKFGAQGFAMGGKEVKVVMVLDGKSEHELTMDVNTIGNLARGKHSMKLYAIFRETMEVLWTDEVNWENVEVSEEEMGGAMELKVEEVPILVDGTPLQDLSNAKLIEIAGAAGLTSSVRGRLLEELELRFEQFQKLYALEKAAEGPAFEESGSAMEINVEI</sequence>
<organism evidence="2 3">
    <name type="scientific">Triparma retinervis</name>
    <dbReference type="NCBI Taxonomy" id="2557542"/>
    <lineage>
        <taxon>Eukaryota</taxon>
        <taxon>Sar</taxon>
        <taxon>Stramenopiles</taxon>
        <taxon>Ochrophyta</taxon>
        <taxon>Bolidophyceae</taxon>
        <taxon>Parmales</taxon>
        <taxon>Triparmaceae</taxon>
        <taxon>Triparma</taxon>
    </lineage>
</organism>
<comment type="caution">
    <text evidence="2">The sequence shown here is derived from an EMBL/GenBank/DDBJ whole genome shotgun (WGS) entry which is preliminary data.</text>
</comment>
<proteinExistence type="predicted"/>
<feature type="region of interest" description="Disordered" evidence="1">
    <location>
        <begin position="786"/>
        <end position="810"/>
    </location>
</feature>
<feature type="region of interest" description="Disordered" evidence="1">
    <location>
        <begin position="1"/>
        <end position="71"/>
    </location>
</feature>
<evidence type="ECO:0000313" key="3">
    <source>
        <dbReference type="Proteomes" id="UP001165082"/>
    </source>
</evidence>
<keyword evidence="3" id="KW-1185">Reference proteome</keyword>
<name>A0A9W7DVC6_9STRA</name>
<feature type="compositionally biased region" description="Polar residues" evidence="1">
    <location>
        <begin position="164"/>
        <end position="173"/>
    </location>
</feature>
<feature type="compositionally biased region" description="Acidic residues" evidence="1">
    <location>
        <begin position="90"/>
        <end position="99"/>
    </location>
</feature>
<evidence type="ECO:0000313" key="2">
    <source>
        <dbReference type="EMBL" id="GMH56342.1"/>
    </source>
</evidence>
<feature type="compositionally biased region" description="Low complexity" evidence="1">
    <location>
        <begin position="572"/>
        <end position="582"/>
    </location>
</feature>
<reference evidence="2" key="1">
    <citation type="submission" date="2022-07" db="EMBL/GenBank/DDBJ databases">
        <title>Genome analysis of Parmales, a sister group of diatoms, reveals the evolutionary specialization of diatoms from phago-mixotrophs to photoautotrophs.</title>
        <authorList>
            <person name="Ban H."/>
            <person name="Sato S."/>
            <person name="Yoshikawa S."/>
            <person name="Kazumasa Y."/>
            <person name="Nakamura Y."/>
            <person name="Ichinomiya M."/>
            <person name="Saitoh K."/>
            <person name="Sato N."/>
            <person name="Blanc-Mathieu R."/>
            <person name="Endo H."/>
            <person name="Kuwata A."/>
            <person name="Ogata H."/>
        </authorList>
    </citation>
    <scope>NUCLEOTIDE SEQUENCE</scope>
</reference>
<dbReference type="Proteomes" id="UP001165082">
    <property type="component" value="Unassembled WGS sequence"/>
</dbReference>
<dbReference type="AlphaFoldDB" id="A0A9W7DVC6"/>
<feature type="region of interest" description="Disordered" evidence="1">
    <location>
        <begin position="566"/>
        <end position="612"/>
    </location>
</feature>
<feature type="region of interest" description="Disordered" evidence="1">
    <location>
        <begin position="308"/>
        <end position="373"/>
    </location>
</feature>
<gene>
    <name evidence="2" type="ORF">TrRE_jg19</name>
</gene>
<dbReference type="OrthoDB" id="10395914at2759"/>
<feature type="compositionally biased region" description="Acidic residues" evidence="1">
    <location>
        <begin position="196"/>
        <end position="210"/>
    </location>
</feature>
<feature type="compositionally biased region" description="Basic and acidic residues" evidence="1">
    <location>
        <begin position="211"/>
        <end position="220"/>
    </location>
</feature>
<feature type="compositionally biased region" description="Polar residues" evidence="1">
    <location>
        <begin position="110"/>
        <end position="125"/>
    </location>
</feature>
<feature type="region of interest" description="Disordered" evidence="1">
    <location>
        <begin position="84"/>
        <end position="176"/>
    </location>
</feature>
<evidence type="ECO:0000256" key="1">
    <source>
        <dbReference type="SAM" id="MobiDB-lite"/>
    </source>
</evidence>
<dbReference type="EMBL" id="BRXZ01002182">
    <property type="protein sequence ID" value="GMH56342.1"/>
    <property type="molecule type" value="Genomic_DNA"/>
</dbReference>
<feature type="region of interest" description="Disordered" evidence="1">
    <location>
        <begin position="516"/>
        <end position="536"/>
    </location>
</feature>
<feature type="compositionally biased region" description="Acidic residues" evidence="1">
    <location>
        <begin position="356"/>
        <end position="366"/>
    </location>
</feature>
<feature type="compositionally biased region" description="Low complexity" evidence="1">
    <location>
        <begin position="131"/>
        <end position="140"/>
    </location>
</feature>
<feature type="region of interest" description="Disordered" evidence="1">
    <location>
        <begin position="196"/>
        <end position="235"/>
    </location>
</feature>
<feature type="compositionally biased region" description="Pro residues" evidence="1">
    <location>
        <begin position="141"/>
        <end position="150"/>
    </location>
</feature>